<dbReference type="GO" id="GO:0005654">
    <property type="term" value="C:nucleoplasm"/>
    <property type="evidence" value="ECO:0007669"/>
    <property type="project" value="UniProtKB-SubCell"/>
</dbReference>
<dbReference type="PANTHER" id="PTHR12221:SF6">
    <property type="entry name" value="PESCADILLO HOMOLOG"/>
    <property type="match status" value="1"/>
</dbReference>
<dbReference type="OrthoDB" id="10264910at2759"/>
<dbReference type="InterPro" id="IPR010613">
    <property type="entry name" value="PES"/>
</dbReference>
<comment type="subcellular location">
    <subcellularLocation>
        <location evidence="4">Nucleus</location>
        <location evidence="4">Nucleolus</location>
    </subcellularLocation>
    <subcellularLocation>
        <location evidence="4">Nucleus</location>
        <location evidence="4">Nucleoplasm</location>
    </subcellularLocation>
</comment>
<organism evidence="7 8">
    <name type="scientific">Jaminaea rosea</name>
    <dbReference type="NCBI Taxonomy" id="1569628"/>
    <lineage>
        <taxon>Eukaryota</taxon>
        <taxon>Fungi</taxon>
        <taxon>Dikarya</taxon>
        <taxon>Basidiomycota</taxon>
        <taxon>Ustilaginomycotina</taxon>
        <taxon>Exobasidiomycetes</taxon>
        <taxon>Microstromatales</taxon>
        <taxon>Microstromatales incertae sedis</taxon>
        <taxon>Jaminaea</taxon>
    </lineage>
</organism>
<dbReference type="CDD" id="cd17709">
    <property type="entry name" value="BRCT_pescadillo_like"/>
    <property type="match status" value="1"/>
</dbReference>
<dbReference type="InterPro" id="IPR036420">
    <property type="entry name" value="BRCT_dom_sf"/>
</dbReference>
<feature type="compositionally biased region" description="Acidic residues" evidence="5">
    <location>
        <begin position="292"/>
        <end position="307"/>
    </location>
</feature>
<dbReference type="PROSITE" id="PS50172">
    <property type="entry name" value="BRCT"/>
    <property type="match status" value="1"/>
</dbReference>
<keyword evidence="3 4" id="KW-0539">Nucleus</keyword>
<dbReference type="EMBL" id="KZ819677">
    <property type="protein sequence ID" value="PWN25216.1"/>
    <property type="molecule type" value="Genomic_DNA"/>
</dbReference>
<keyword evidence="1 4" id="KW-0690">Ribosome biogenesis</keyword>
<feature type="region of interest" description="Disordered" evidence="5">
    <location>
        <begin position="281"/>
        <end position="307"/>
    </location>
</feature>
<name>A0A316UIW8_9BASI</name>
<evidence type="ECO:0000256" key="5">
    <source>
        <dbReference type="SAM" id="MobiDB-lite"/>
    </source>
</evidence>
<dbReference type="GO" id="GO:0000463">
    <property type="term" value="P:maturation of LSU-rRNA from tricistronic rRNA transcript (SSU-rRNA, 5.8S rRNA, LSU-rRNA)"/>
    <property type="evidence" value="ECO:0007669"/>
    <property type="project" value="UniProtKB-UniRule"/>
</dbReference>
<proteinExistence type="inferred from homology"/>
<dbReference type="AlphaFoldDB" id="A0A316UIW8"/>
<keyword evidence="8" id="KW-1185">Reference proteome</keyword>
<dbReference type="Pfam" id="PF06732">
    <property type="entry name" value="Pescadillo_N"/>
    <property type="match status" value="1"/>
</dbReference>
<evidence type="ECO:0000256" key="1">
    <source>
        <dbReference type="ARBA" id="ARBA00022517"/>
    </source>
</evidence>
<sequence length="623" mass="68960">MARLKKRGESGAAKNFVTRNQALKKLQVSLSDFRRLCILKGIHPQQPRHVKRANKGSTAPASFYYAKDIQYLAHEPILRSLRDHKTFAKKLSRAVGRREWAAAKNLDDAKPQYTLDHIIKERYPTFDEAIGDIDDALCMIALFANLPAKMYNLPEGVVDTCSRLKREWDEYIVRTKALNKTFLSIKGIYFQATIRRKDVTWLVPYPFTQHVPHDVDFRIMSTFLELYTTLLSFVLFKLYADLGESYPPNLDQPKASSAVASTSASSSSALSKKAVRKAVRAVEHDVQPGDQETAEEDIEEAAESAADQADDFAVDGSKSGIDTLPLPSSDSSDETRTLFRNCTVYLDRSTPLSLLSFILRSYGSFNTRIGWDETLAPNSPLQEDDARITHVIIDRPELEASKRKEGRKYVQPQWVVDCANRGSLLPEDKYAVGATLPPHLSPFVEGEVVDEELAEGEASGSSDDEDDGGEQEEVPESRPALRALLESADDPDAAHDAGLMDAAELEAESMGGEAELDRVRAAWLKATGGAGGASTASASADPTSAPSKKKKQGDAATTAAAQEEEEARKMARGLLSNRQRKLYDKMSYTKAKKAEEAQRLAKRREEIKRDEKKQAKASKVAEK</sequence>
<dbReference type="HAMAP" id="MF_03028">
    <property type="entry name" value="Pescadillo"/>
    <property type="match status" value="1"/>
</dbReference>
<dbReference type="PANTHER" id="PTHR12221">
    <property type="entry name" value="PESCADILLO - RELATED"/>
    <property type="match status" value="1"/>
</dbReference>
<comment type="function">
    <text evidence="4">Component of the NOP7 complex, which is required for maturation of the 25S and 5.8S ribosomal RNAs and formation of the 60S ribosome.</text>
</comment>
<feature type="region of interest" description="Disordered" evidence="5">
    <location>
        <begin position="527"/>
        <end position="623"/>
    </location>
</feature>
<evidence type="ECO:0000259" key="6">
    <source>
        <dbReference type="PROSITE" id="PS50172"/>
    </source>
</evidence>
<dbReference type="GO" id="GO:0070545">
    <property type="term" value="C:PeBoW complex"/>
    <property type="evidence" value="ECO:0007669"/>
    <property type="project" value="TreeGrafter"/>
</dbReference>
<evidence type="ECO:0000313" key="8">
    <source>
        <dbReference type="Proteomes" id="UP000245884"/>
    </source>
</evidence>
<feature type="compositionally biased region" description="Acidic residues" evidence="5">
    <location>
        <begin position="462"/>
        <end position="474"/>
    </location>
</feature>
<feature type="domain" description="BRCT" evidence="6">
    <location>
        <begin position="334"/>
        <end position="432"/>
    </location>
</feature>
<dbReference type="STRING" id="1569628.A0A316UIW8"/>
<comment type="similarity">
    <text evidence="4">Belongs to the pescadillo family.</text>
</comment>
<feature type="compositionally biased region" description="Low complexity" evidence="5">
    <location>
        <begin position="533"/>
        <end position="546"/>
    </location>
</feature>
<dbReference type="GO" id="GO:0003723">
    <property type="term" value="F:RNA binding"/>
    <property type="evidence" value="ECO:0007669"/>
    <property type="project" value="TreeGrafter"/>
</dbReference>
<dbReference type="InterPro" id="IPR001357">
    <property type="entry name" value="BRCT_dom"/>
</dbReference>
<gene>
    <name evidence="4" type="primary">NOP7</name>
    <name evidence="7" type="ORF">BDZ90DRAFT_223924</name>
</gene>
<evidence type="ECO:0000313" key="7">
    <source>
        <dbReference type="EMBL" id="PWN25216.1"/>
    </source>
</evidence>
<dbReference type="SUPFAM" id="SSF52113">
    <property type="entry name" value="BRCT domain"/>
    <property type="match status" value="1"/>
</dbReference>
<evidence type="ECO:0000256" key="2">
    <source>
        <dbReference type="ARBA" id="ARBA00022552"/>
    </source>
</evidence>
<feature type="compositionally biased region" description="Basic and acidic residues" evidence="5">
    <location>
        <begin position="592"/>
        <end position="623"/>
    </location>
</feature>
<dbReference type="GO" id="GO:0043021">
    <property type="term" value="F:ribonucleoprotein complex binding"/>
    <property type="evidence" value="ECO:0007669"/>
    <property type="project" value="UniProtKB-UniRule"/>
</dbReference>
<keyword evidence="2 4" id="KW-0698">rRNA processing</keyword>
<dbReference type="GO" id="GO:0000466">
    <property type="term" value="P:maturation of 5.8S rRNA from tricistronic rRNA transcript (SSU-rRNA, 5.8S rRNA, LSU-rRNA)"/>
    <property type="evidence" value="ECO:0007669"/>
    <property type="project" value="UniProtKB-UniRule"/>
</dbReference>
<comment type="subunit">
    <text evidence="4">Component of the NOP7 complex, composed of ERB1, NOP7 and YTM1. Within the NOP7 complex ERB1 appears to interact directly with NOP7 and YTM1. The NOP7 complex also associates with the 66S pre-ribosome.</text>
</comment>
<dbReference type="Gene3D" id="3.40.50.10190">
    <property type="entry name" value="BRCT domain"/>
    <property type="match status" value="1"/>
</dbReference>
<protein>
    <recommendedName>
        <fullName evidence="4">Pescadillo homolog</fullName>
    </recommendedName>
    <alternativeName>
        <fullName evidence="4">Nucleolar protein 7 homolog</fullName>
    </alternativeName>
</protein>
<evidence type="ECO:0000256" key="3">
    <source>
        <dbReference type="ARBA" id="ARBA00023242"/>
    </source>
</evidence>
<accession>A0A316UIW8</accession>
<evidence type="ECO:0000256" key="4">
    <source>
        <dbReference type="HAMAP-Rule" id="MF_03028"/>
    </source>
</evidence>
<dbReference type="GO" id="GO:0030687">
    <property type="term" value="C:preribosome, large subunit precursor"/>
    <property type="evidence" value="ECO:0007669"/>
    <property type="project" value="UniProtKB-UniRule"/>
</dbReference>
<dbReference type="SMART" id="SM00292">
    <property type="entry name" value="BRCT"/>
    <property type="match status" value="1"/>
</dbReference>
<feature type="region of interest" description="Disordered" evidence="5">
    <location>
        <begin position="450"/>
        <end position="512"/>
    </location>
</feature>
<reference evidence="7 8" key="1">
    <citation type="journal article" date="2018" name="Mol. Biol. Evol.">
        <title>Broad Genomic Sampling Reveals a Smut Pathogenic Ancestry of the Fungal Clade Ustilaginomycotina.</title>
        <authorList>
            <person name="Kijpornyongpan T."/>
            <person name="Mondo S.J."/>
            <person name="Barry K."/>
            <person name="Sandor L."/>
            <person name="Lee J."/>
            <person name="Lipzen A."/>
            <person name="Pangilinan J."/>
            <person name="LaButti K."/>
            <person name="Hainaut M."/>
            <person name="Henrissat B."/>
            <person name="Grigoriev I.V."/>
            <person name="Spatafora J.W."/>
            <person name="Aime M.C."/>
        </authorList>
    </citation>
    <scope>NUCLEOTIDE SEQUENCE [LARGE SCALE GENOMIC DNA]</scope>
    <source>
        <strain evidence="7 8">MCA 5214</strain>
    </source>
</reference>
<dbReference type="Proteomes" id="UP000245884">
    <property type="component" value="Unassembled WGS sequence"/>
</dbReference>